<protein>
    <recommendedName>
        <fullName evidence="3">DUF4352 domain-containing protein</fullName>
    </recommendedName>
</protein>
<evidence type="ECO:0000313" key="1">
    <source>
        <dbReference type="EMBL" id="MTR76338.1"/>
    </source>
</evidence>
<proteinExistence type="predicted"/>
<reference evidence="1 2" key="1">
    <citation type="journal article" date="2019" name="Nat. Med.">
        <title>A library of human gut bacterial isolates paired with longitudinal multiomics data enables mechanistic microbiome research.</title>
        <authorList>
            <person name="Poyet M."/>
            <person name="Groussin M."/>
            <person name="Gibbons S.M."/>
            <person name="Avila-Pacheco J."/>
            <person name="Jiang X."/>
            <person name="Kearney S.M."/>
            <person name="Perrotta A.R."/>
            <person name="Berdy B."/>
            <person name="Zhao S."/>
            <person name="Lieberman T.D."/>
            <person name="Swanson P.K."/>
            <person name="Smith M."/>
            <person name="Roesemann S."/>
            <person name="Alexander J.E."/>
            <person name="Rich S.A."/>
            <person name="Livny J."/>
            <person name="Vlamakis H."/>
            <person name="Clish C."/>
            <person name="Bullock K."/>
            <person name="Deik A."/>
            <person name="Scott J."/>
            <person name="Pierce K.A."/>
            <person name="Xavier R.J."/>
            <person name="Alm E.J."/>
        </authorList>
    </citation>
    <scope>NUCLEOTIDE SEQUENCE [LARGE SCALE GENOMIC DNA]</scope>
    <source>
        <strain evidence="1 2">BIOML-A1</strain>
    </source>
</reference>
<comment type="caution">
    <text evidence="1">The sequence shown here is derived from an EMBL/GenBank/DDBJ whole genome shotgun (WGS) entry which is preliminary data.</text>
</comment>
<dbReference type="RefSeq" id="WP_155204059.1">
    <property type="nucleotide sequence ID" value="NZ_JADPGD010000023.1"/>
</dbReference>
<gene>
    <name evidence="1" type="ORF">GMD21_06575</name>
</gene>
<dbReference type="AlphaFoldDB" id="A0A844KE18"/>
<evidence type="ECO:0008006" key="3">
    <source>
        <dbReference type="Google" id="ProtNLM"/>
    </source>
</evidence>
<organism evidence="1 2">
    <name type="scientific">Mediterraneibacter faecis</name>
    <dbReference type="NCBI Taxonomy" id="592978"/>
    <lineage>
        <taxon>Bacteria</taxon>
        <taxon>Bacillati</taxon>
        <taxon>Bacillota</taxon>
        <taxon>Clostridia</taxon>
        <taxon>Lachnospirales</taxon>
        <taxon>Lachnospiraceae</taxon>
        <taxon>Mediterraneibacter</taxon>
    </lineage>
</organism>
<name>A0A844KE18_9FIRM</name>
<accession>A0A844KE18</accession>
<dbReference type="Proteomes" id="UP000448177">
    <property type="component" value="Unassembled WGS sequence"/>
</dbReference>
<dbReference type="EMBL" id="WNAF01000003">
    <property type="protein sequence ID" value="MTR76338.1"/>
    <property type="molecule type" value="Genomic_DNA"/>
</dbReference>
<sequence length="241" mass="27293">MKKKIITCAGVSFVIIFVLLSVNFLQSGTGSISKENIEKENELKKSLDVVAQEEEPDEVSKEFANKLGVDAKNVVSTGKQIASTKYSFTVLSWTRGKEYPGYVLPKGKDLSNYPGAELDEQGNITNDFSYIVVNLSVKNQSDKKIENDLIWGYIRLRFLFPPSEYEDYVGEVSYLGEETPRVLNHNYYAETFEPGEEKQMALIFVANDELLKSEAIYLEINPTGAVIDNPEYDIRRYIILN</sequence>
<evidence type="ECO:0000313" key="2">
    <source>
        <dbReference type="Proteomes" id="UP000448177"/>
    </source>
</evidence>
<keyword evidence="2" id="KW-1185">Reference proteome</keyword>